<dbReference type="InterPro" id="IPR027409">
    <property type="entry name" value="GroEL-like_apical_dom_sf"/>
</dbReference>
<keyword evidence="2" id="KW-1185">Reference proteome</keyword>
<dbReference type="Gene3D" id="3.30.260.10">
    <property type="entry name" value="TCP-1-like chaperonin intermediate domain"/>
    <property type="match status" value="1"/>
</dbReference>
<comment type="caution">
    <text evidence="1">The sequence shown here is derived from an EMBL/GenBank/DDBJ whole genome shotgun (WGS) entry which is preliminary data.</text>
</comment>
<accession>A0ABD3VUA5</accession>
<dbReference type="PANTHER" id="PTHR46883:SF1">
    <property type="entry name" value="BARDET-BIEDL SYNDROME 12 PROTEIN"/>
    <property type="match status" value="1"/>
</dbReference>
<gene>
    <name evidence="1" type="ORF">ACJMK2_006793</name>
</gene>
<dbReference type="InterPro" id="IPR027410">
    <property type="entry name" value="TCP-1-like_intermed_sf"/>
</dbReference>
<proteinExistence type="predicted"/>
<evidence type="ECO:0008006" key="3">
    <source>
        <dbReference type="Google" id="ProtNLM"/>
    </source>
</evidence>
<dbReference type="Proteomes" id="UP001634394">
    <property type="component" value="Unassembled WGS sequence"/>
</dbReference>
<dbReference type="EMBL" id="JBJQND010000010">
    <property type="protein sequence ID" value="KAL3865175.1"/>
    <property type="molecule type" value="Genomic_DNA"/>
</dbReference>
<sequence>MSFHRPITSALEATECLGSLVNSLIGTRNCLKCILEDGETAFIQDINLLLQHLHIEHPVGQYVANACHSFSQRVGTGTKTLLLFTSLLTKAAAGLQYQGMPLSVSLPIMQTCLDACVEHMKEVLIPLSFKFHQLKTVPGREELRHEVTGSKPRGQKKQVLYCTKDRNMDEDMLGFKTSYFKTDNQGVDALKQMCCRYDTKSDCDKCLKMIVDNNFINTERVLDRKSIQNEDKPQFIDNETSYDRTSEFSDFLVNIPTKPKNQEIKGLHTFGSKPEDQDTIHLQMRRIRANESDDDDDISWFFECGGVETVQDSDTEEAFLQNHLLTQLKVDFSISHHDFTEKVEKSGDGIGKENLLEVEKRGNDTVKENVSKMEERGDGMGKENVSNKNIIDETITSGSIDMSSCHNSILNSKVTRCMRNSDIGDLDSEFEQCFEDALSAKRENEHPLKSFDRNKEIDGCSVILEKSVDLCSLQIGKKTDFRDTVIQTNQHVQRCKMQNCIGSEKKSAVFDGHSDKPTYLRTGHTMDDINHKHEDEFDVCFEFDQSTISKEPLVLSASEDKALPKHEDQILPGKISLKGVQTMLEELKVRPKGTTSKIYSEGLSRLQNNSRHFKTMDSSLKTMTEQLHSDKLSLPMKLYLECSKDTNLDTSTTIQDCSKCTNLDTSTMNQEYSKCTHLDKSTINQECSKWTHSDKLTINQECSKWTHLNSNTTVSLEYCDKTEQGKEDSFLPCLGQVHSQLHSQKTIEGTKNVSNSNDFGNSRCKMVSFQRFESHGNNKLGTDFSQLQTSDDIQNIHSSKPKLVLHSRHLNHAYYVGDDKSHQTENRNKAASDICNVSDVNCLQELKNQTNTENIQSGLEGNLSIIFDSKIDKIENDRELKNVESVKQISQKNEKISNARIYSVFQERENNAGRGKYESELSYPAVHSLVSRLGHTDDKDIIETISRAVVYQSTLPADSITSRFDVKKLYCHTIHNSLRQSTDLVDGLLLSLSTDQMILISEIGNKPCRTLMVNGTVSPTFQHIGHKTSMQGPVIAHTIEPMSANQWLQDVHDTLHQLKIDVILSKGPVCEEVILLASELRVVVIENIPFKALQALSVATEKELAVYVDMAAEVNVCQVHSVSPWRSDWMDHGKTEIDSQYVIISVERNILQTVVISQPCQGQADIKEQEFWQCASRVASSLNSGSVIPGGGRTEEHCMKFCQEQSDNIKVVNEEKSLFQSVIWEAMAIVFNEFASTVNKNTLQSACNEKVDIASGSLFDSNASDNQSPDILDDYVSKMAAWKFALEIASNILQLDMYIVTGITGMTKSDQVLL</sequence>
<dbReference type="SUPFAM" id="SSF48592">
    <property type="entry name" value="GroEL equatorial domain-like"/>
    <property type="match status" value="1"/>
</dbReference>
<dbReference type="InterPro" id="IPR027413">
    <property type="entry name" value="GROEL-like_equatorial_sf"/>
</dbReference>
<organism evidence="1 2">
    <name type="scientific">Sinanodonta woodiana</name>
    <name type="common">Chinese pond mussel</name>
    <name type="synonym">Anodonta woodiana</name>
    <dbReference type="NCBI Taxonomy" id="1069815"/>
    <lineage>
        <taxon>Eukaryota</taxon>
        <taxon>Metazoa</taxon>
        <taxon>Spiralia</taxon>
        <taxon>Lophotrochozoa</taxon>
        <taxon>Mollusca</taxon>
        <taxon>Bivalvia</taxon>
        <taxon>Autobranchia</taxon>
        <taxon>Heteroconchia</taxon>
        <taxon>Palaeoheterodonta</taxon>
        <taxon>Unionida</taxon>
        <taxon>Unionoidea</taxon>
        <taxon>Unionidae</taxon>
        <taxon>Unioninae</taxon>
        <taxon>Sinanodonta</taxon>
    </lineage>
</organism>
<reference evidence="1 2" key="1">
    <citation type="submission" date="2024-11" db="EMBL/GenBank/DDBJ databases">
        <title>Chromosome-level genome assembly of the freshwater bivalve Anodonta woodiana.</title>
        <authorList>
            <person name="Chen X."/>
        </authorList>
    </citation>
    <scope>NUCLEOTIDE SEQUENCE [LARGE SCALE GENOMIC DNA]</scope>
    <source>
        <strain evidence="1">MN2024</strain>
        <tissue evidence="1">Gills</tissue>
    </source>
</reference>
<dbReference type="InterPro" id="IPR002423">
    <property type="entry name" value="Cpn60/GroEL/TCP-1"/>
</dbReference>
<dbReference type="PANTHER" id="PTHR46883">
    <property type="entry name" value="BARDET-BIEDL SYNDROME 12 PROTEIN"/>
    <property type="match status" value="1"/>
</dbReference>
<protein>
    <recommendedName>
        <fullName evidence="3">Bardet-Biedl syndrome 12</fullName>
    </recommendedName>
</protein>
<dbReference type="Pfam" id="PF00118">
    <property type="entry name" value="Cpn60_TCP1"/>
    <property type="match status" value="2"/>
</dbReference>
<dbReference type="Gene3D" id="3.50.7.10">
    <property type="entry name" value="GroEL"/>
    <property type="match status" value="1"/>
</dbReference>
<name>A0ABD3VUA5_SINWO</name>
<evidence type="ECO:0000313" key="2">
    <source>
        <dbReference type="Proteomes" id="UP001634394"/>
    </source>
</evidence>
<evidence type="ECO:0000313" key="1">
    <source>
        <dbReference type="EMBL" id="KAL3865175.1"/>
    </source>
</evidence>
<dbReference type="Gene3D" id="1.10.560.10">
    <property type="entry name" value="GroEL-like equatorial domain"/>
    <property type="match status" value="2"/>
</dbReference>
<dbReference type="InterPro" id="IPR042984">
    <property type="entry name" value="BBS12"/>
</dbReference>